<dbReference type="PROSITE" id="PS00893">
    <property type="entry name" value="NUDIX_BOX"/>
    <property type="match status" value="1"/>
</dbReference>
<dbReference type="GO" id="GO:0035539">
    <property type="term" value="F:8-oxo-7,8-dihydrodeoxyguanosine triphosphate pyrophosphatase activity"/>
    <property type="evidence" value="ECO:0007669"/>
    <property type="project" value="TreeGrafter"/>
</dbReference>
<dbReference type="STRING" id="602072.A0A1R3S2P2"/>
<dbReference type="Gene3D" id="3.90.79.10">
    <property type="entry name" value="Nucleoside Triphosphate Pyrophosphohydrolase"/>
    <property type="match status" value="1"/>
</dbReference>
<dbReference type="AlphaFoldDB" id="A0A1R3S2P2"/>
<sequence length="172" mass="19546">MTPTTEPLVRVGIAAFVFNPDGQILLGKRQGSHGAGTWALPGGHLEFNESFETCAAREIKEETDLDVKEFRTLALTNDVMEHENKHYVTVFLGCVVCDEEAVPKIMEPDKCSVWEWISWENVRLFYEEQTAAEADKSMDRASKRQLFTPILNLFRQRKGFDPNISYESGISE</sequence>
<name>A0A1R3S2P2_ASPC5</name>
<accession>A0A1R3S2P2</accession>
<dbReference type="PANTHER" id="PTHR16099:SF5">
    <property type="entry name" value="NUCLEOTIDE TRIPHOSPHATE DIPHOSPHATASE NUDT15"/>
    <property type="match status" value="1"/>
</dbReference>
<dbReference type="EMBL" id="KV907493">
    <property type="protein sequence ID" value="OOG01017.1"/>
    <property type="molecule type" value="Genomic_DNA"/>
</dbReference>
<dbReference type="GO" id="GO:0005829">
    <property type="term" value="C:cytosol"/>
    <property type="evidence" value="ECO:0007669"/>
    <property type="project" value="TreeGrafter"/>
</dbReference>
<dbReference type="PROSITE" id="PS51462">
    <property type="entry name" value="NUDIX"/>
    <property type="match status" value="1"/>
</dbReference>
<comment type="similarity">
    <text evidence="2">Belongs to the Nudix hydrolase family.</text>
</comment>
<keyword evidence="5" id="KW-1185">Reference proteome</keyword>
<evidence type="ECO:0000313" key="4">
    <source>
        <dbReference type="EMBL" id="OOG01017.1"/>
    </source>
</evidence>
<dbReference type="GO" id="GO:0006203">
    <property type="term" value="P:dGTP catabolic process"/>
    <property type="evidence" value="ECO:0007669"/>
    <property type="project" value="TreeGrafter"/>
</dbReference>
<gene>
    <name evidence="4" type="ORF">ASPCADRAFT_202873</name>
</gene>
<keyword evidence="1 2" id="KW-0378">Hydrolase</keyword>
<dbReference type="CDD" id="cd04678">
    <property type="entry name" value="NUDIX_MTH2_Nudt15"/>
    <property type="match status" value="1"/>
</dbReference>
<dbReference type="FunFam" id="3.90.79.10:FF:000060">
    <property type="entry name" value="Nudix hydrolase 1"/>
    <property type="match status" value="1"/>
</dbReference>
<evidence type="ECO:0000313" key="5">
    <source>
        <dbReference type="Proteomes" id="UP000188318"/>
    </source>
</evidence>
<organism evidence="4 5">
    <name type="scientific">Aspergillus carbonarius (strain ITEM 5010)</name>
    <dbReference type="NCBI Taxonomy" id="602072"/>
    <lineage>
        <taxon>Eukaryota</taxon>
        <taxon>Fungi</taxon>
        <taxon>Dikarya</taxon>
        <taxon>Ascomycota</taxon>
        <taxon>Pezizomycotina</taxon>
        <taxon>Eurotiomycetes</taxon>
        <taxon>Eurotiomycetidae</taxon>
        <taxon>Eurotiales</taxon>
        <taxon>Aspergillaceae</taxon>
        <taxon>Aspergillus</taxon>
        <taxon>Aspergillus subgen. Circumdati</taxon>
    </lineage>
</organism>
<evidence type="ECO:0000256" key="2">
    <source>
        <dbReference type="RuleBase" id="RU003476"/>
    </source>
</evidence>
<dbReference type="Proteomes" id="UP000188318">
    <property type="component" value="Unassembled WGS sequence"/>
</dbReference>
<feature type="domain" description="Nudix hydrolase" evidence="3">
    <location>
        <begin position="8"/>
        <end position="139"/>
    </location>
</feature>
<protein>
    <recommendedName>
        <fullName evidence="3">Nudix hydrolase domain-containing protein</fullName>
    </recommendedName>
</protein>
<dbReference type="PRINTS" id="PR00502">
    <property type="entry name" value="NUDIXFAMILY"/>
</dbReference>
<evidence type="ECO:0000256" key="1">
    <source>
        <dbReference type="ARBA" id="ARBA00022801"/>
    </source>
</evidence>
<reference evidence="5" key="1">
    <citation type="journal article" date="2017" name="Genome Biol.">
        <title>Comparative genomics reveals high biological diversity and specific adaptations in the industrially and medically important fungal genus Aspergillus.</title>
        <authorList>
            <person name="de Vries R.P."/>
            <person name="Riley R."/>
            <person name="Wiebenga A."/>
            <person name="Aguilar-Osorio G."/>
            <person name="Amillis S."/>
            <person name="Uchima C.A."/>
            <person name="Anderluh G."/>
            <person name="Asadollahi M."/>
            <person name="Askin M."/>
            <person name="Barry K."/>
            <person name="Battaglia E."/>
            <person name="Bayram O."/>
            <person name="Benocci T."/>
            <person name="Braus-Stromeyer S.A."/>
            <person name="Caldana C."/>
            <person name="Canovas D."/>
            <person name="Cerqueira G.C."/>
            <person name="Chen F."/>
            <person name="Chen W."/>
            <person name="Choi C."/>
            <person name="Clum A."/>
            <person name="Dos Santos R.A."/>
            <person name="Damasio A.R."/>
            <person name="Diallinas G."/>
            <person name="Emri T."/>
            <person name="Fekete E."/>
            <person name="Flipphi M."/>
            <person name="Freyberg S."/>
            <person name="Gallo A."/>
            <person name="Gournas C."/>
            <person name="Habgood R."/>
            <person name="Hainaut M."/>
            <person name="Harispe M.L."/>
            <person name="Henrissat B."/>
            <person name="Hilden K.S."/>
            <person name="Hope R."/>
            <person name="Hossain A."/>
            <person name="Karabika E."/>
            <person name="Karaffa L."/>
            <person name="Karanyi Z."/>
            <person name="Krasevec N."/>
            <person name="Kuo A."/>
            <person name="Kusch H."/>
            <person name="LaButti K."/>
            <person name="Lagendijk E.L."/>
            <person name="Lapidus A."/>
            <person name="Levasseur A."/>
            <person name="Lindquist E."/>
            <person name="Lipzen A."/>
            <person name="Logrieco A.F."/>
            <person name="MacCabe A."/>
            <person name="Maekelae M.R."/>
            <person name="Malavazi I."/>
            <person name="Melin P."/>
            <person name="Meyer V."/>
            <person name="Mielnichuk N."/>
            <person name="Miskei M."/>
            <person name="Molnar A.P."/>
            <person name="Mule G."/>
            <person name="Ngan C.Y."/>
            <person name="Orejas M."/>
            <person name="Orosz E."/>
            <person name="Ouedraogo J.P."/>
            <person name="Overkamp K.M."/>
            <person name="Park H.-S."/>
            <person name="Perrone G."/>
            <person name="Piumi F."/>
            <person name="Punt P.J."/>
            <person name="Ram A.F."/>
            <person name="Ramon A."/>
            <person name="Rauscher S."/>
            <person name="Record E."/>
            <person name="Riano-Pachon D.M."/>
            <person name="Robert V."/>
            <person name="Roehrig J."/>
            <person name="Ruller R."/>
            <person name="Salamov A."/>
            <person name="Salih N.S."/>
            <person name="Samson R.A."/>
            <person name="Sandor E."/>
            <person name="Sanguinetti M."/>
            <person name="Schuetze T."/>
            <person name="Sepcic K."/>
            <person name="Shelest E."/>
            <person name="Sherlock G."/>
            <person name="Sophianopoulou V."/>
            <person name="Squina F.M."/>
            <person name="Sun H."/>
            <person name="Susca A."/>
            <person name="Todd R.B."/>
            <person name="Tsang A."/>
            <person name="Unkles S.E."/>
            <person name="van de Wiele N."/>
            <person name="van Rossen-Uffink D."/>
            <person name="Oliveira J.V."/>
            <person name="Vesth T.C."/>
            <person name="Visser J."/>
            <person name="Yu J.-H."/>
            <person name="Zhou M."/>
            <person name="Andersen M.R."/>
            <person name="Archer D.B."/>
            <person name="Baker S.E."/>
            <person name="Benoit I."/>
            <person name="Brakhage A.A."/>
            <person name="Braus G.H."/>
            <person name="Fischer R."/>
            <person name="Frisvad J.C."/>
            <person name="Goldman G.H."/>
            <person name="Houbraken J."/>
            <person name="Oakley B."/>
            <person name="Pocsi I."/>
            <person name="Scazzocchio C."/>
            <person name="Seiboth B."/>
            <person name="vanKuyk P.A."/>
            <person name="Wortman J."/>
            <person name="Dyer P.S."/>
            <person name="Grigoriev I.V."/>
        </authorList>
    </citation>
    <scope>NUCLEOTIDE SEQUENCE [LARGE SCALE GENOMIC DNA]</scope>
    <source>
        <strain evidence="5">ITEM 5010</strain>
    </source>
</reference>
<dbReference type="InterPro" id="IPR015797">
    <property type="entry name" value="NUDIX_hydrolase-like_dom_sf"/>
</dbReference>
<dbReference type="OMA" id="HFEASRN"/>
<dbReference type="SUPFAM" id="SSF55811">
    <property type="entry name" value="Nudix"/>
    <property type="match status" value="1"/>
</dbReference>
<proteinExistence type="inferred from homology"/>
<evidence type="ECO:0000259" key="3">
    <source>
        <dbReference type="PROSITE" id="PS51462"/>
    </source>
</evidence>
<dbReference type="OrthoDB" id="447842at2759"/>
<dbReference type="PANTHER" id="PTHR16099">
    <property type="entry name" value="8-OXO-DGTP DIPHOSPHATES NUDT15"/>
    <property type="match status" value="1"/>
</dbReference>
<dbReference type="Pfam" id="PF00293">
    <property type="entry name" value="NUDIX"/>
    <property type="match status" value="1"/>
</dbReference>
<dbReference type="InterPro" id="IPR020084">
    <property type="entry name" value="NUDIX_hydrolase_CS"/>
</dbReference>
<dbReference type="InterPro" id="IPR000086">
    <property type="entry name" value="NUDIX_hydrolase_dom"/>
</dbReference>
<dbReference type="VEuPathDB" id="FungiDB:ASPCADRAFT_202873"/>
<dbReference type="InterPro" id="IPR020476">
    <property type="entry name" value="Nudix_hydrolase"/>
</dbReference>